<evidence type="ECO:0000313" key="3">
    <source>
        <dbReference type="EMBL" id="NDV91760.1"/>
    </source>
</evidence>
<organism evidence="3 4">
    <name type="scientific">Alteromonas profundi</name>
    <dbReference type="NCBI Taxonomy" id="2696062"/>
    <lineage>
        <taxon>Bacteria</taxon>
        <taxon>Pseudomonadati</taxon>
        <taxon>Pseudomonadota</taxon>
        <taxon>Gammaproteobacteria</taxon>
        <taxon>Alteromonadales</taxon>
        <taxon>Alteromonadaceae</taxon>
        <taxon>Alteromonas/Salinimonas group</taxon>
        <taxon>Alteromonas</taxon>
    </lineage>
</organism>
<dbReference type="PANTHER" id="PTHR38693:SF1">
    <property type="entry name" value="UBIQUINONE BIOSYNTHESIS ACCESSORY FACTOR UBIJ"/>
    <property type="match status" value="1"/>
</dbReference>
<dbReference type="Pfam" id="PF02036">
    <property type="entry name" value="SCP2"/>
    <property type="match status" value="1"/>
</dbReference>
<gene>
    <name evidence="1" type="primary">ubiJ</name>
    <name evidence="3" type="ORF">GTH32_11245</name>
</gene>
<reference evidence="3 4" key="1">
    <citation type="submission" date="2020-01" db="EMBL/GenBank/DDBJ databases">
        <authorList>
            <person name="Chen J."/>
            <person name="Zhu S."/>
            <person name="Yang J."/>
        </authorList>
    </citation>
    <scope>NUCLEOTIDE SEQUENCE [LARGE SCALE GENOMIC DNA]</scope>
    <source>
        <strain evidence="3 4">345S023</strain>
    </source>
</reference>
<keyword evidence="1" id="KW-0963">Cytoplasm</keyword>
<accession>A0A7X5LLV3</accession>
<comment type="caution">
    <text evidence="3">The sequence shown here is derived from an EMBL/GenBank/DDBJ whole genome shotgun (WGS) entry which is preliminary data.</text>
</comment>
<dbReference type="RefSeq" id="WP_163085783.1">
    <property type="nucleotide sequence ID" value="NZ_JAAAWN010000013.1"/>
</dbReference>
<evidence type="ECO:0000256" key="1">
    <source>
        <dbReference type="HAMAP-Rule" id="MF_02215"/>
    </source>
</evidence>
<dbReference type="UniPathway" id="UPA00232"/>
<protein>
    <recommendedName>
        <fullName evidence="1">Ubiquinone biosynthesis accessory factor UbiJ</fullName>
    </recommendedName>
</protein>
<comment type="similarity">
    <text evidence="1">Belongs to the UbiJ family.</text>
</comment>
<comment type="pathway">
    <text evidence="1">Cofactor biosynthesis; ubiquinone biosynthesis.</text>
</comment>
<name>A0A7X5LLV3_9ALTE</name>
<dbReference type="InterPro" id="IPR038989">
    <property type="entry name" value="UbiJ"/>
</dbReference>
<dbReference type="InterPro" id="IPR003033">
    <property type="entry name" value="SCP2_sterol-bd_dom"/>
</dbReference>
<dbReference type="PANTHER" id="PTHR38693">
    <property type="entry name" value="UBIQUINONE BIOSYNTHESIS PROTEIN UBIJ"/>
    <property type="match status" value="1"/>
</dbReference>
<evidence type="ECO:0000259" key="2">
    <source>
        <dbReference type="Pfam" id="PF02036"/>
    </source>
</evidence>
<dbReference type="GO" id="GO:0005737">
    <property type="term" value="C:cytoplasm"/>
    <property type="evidence" value="ECO:0007669"/>
    <property type="project" value="UniProtKB-SubCell"/>
</dbReference>
<keyword evidence="1" id="KW-0831">Ubiquinone biosynthesis</keyword>
<dbReference type="AlphaFoldDB" id="A0A7X5LLV3"/>
<dbReference type="GO" id="GO:0006744">
    <property type="term" value="P:ubiquinone biosynthetic process"/>
    <property type="evidence" value="ECO:0007669"/>
    <property type="project" value="UniProtKB-UniRule"/>
</dbReference>
<evidence type="ECO:0000313" key="4">
    <source>
        <dbReference type="Proteomes" id="UP000470213"/>
    </source>
</evidence>
<comment type="subcellular location">
    <subcellularLocation>
        <location evidence="1">Cytoplasm</location>
    </subcellularLocation>
</comment>
<sequence>MPATALLSAVVESSVNKLLQLDPDSQARLAQLQGARLIAFIDPLPQGVMLVFSEQIDVLMVPESFDTIVAQLGSQDCCIKTSLQTLPELKNTNMLTRLIQQNKLQVEGELAVAQKVSGLFQQLDIDVEEIVAGYTNDIIAHQSMRVAERIGQHAERVFANLATITGNALVEEKQLAAHRLAVMHFSDQVNSIRDDVAKLEARLQKLEQQ</sequence>
<dbReference type="Proteomes" id="UP000470213">
    <property type="component" value="Unassembled WGS sequence"/>
</dbReference>
<keyword evidence="4" id="KW-1185">Reference proteome</keyword>
<comment type="function">
    <text evidence="1">Required for ubiquinone (coenzyme Q) biosynthesis. Binds hydrophobic ubiquinone biosynthetic intermediates via its SCP2 domain and is essential for the stability of the Ubi complex. May constitute a docking platform where Ubi enzymes assemble and access their SCP2-bound polyprenyl substrates.</text>
</comment>
<feature type="domain" description="SCP2" evidence="2">
    <location>
        <begin position="15"/>
        <end position="121"/>
    </location>
</feature>
<dbReference type="EMBL" id="JAAAWN010000013">
    <property type="protein sequence ID" value="NDV91760.1"/>
    <property type="molecule type" value="Genomic_DNA"/>
</dbReference>
<proteinExistence type="inferred from homology"/>
<dbReference type="HAMAP" id="MF_02215">
    <property type="entry name" value="UbiJ"/>
    <property type="match status" value="1"/>
</dbReference>